<sequence length="182" mass="21155">MTVSDQEWQAISTNDKTYDDVFWYAVKSTKIFCRPSCPSRLPKRDNVDVYYLKEAPLKDGFRPCKRCQPLNETVSNQVWVKEIDTILETHYSEPLSLRELSYLAHGSESYLRHVYKAETGVTPQQRLMSIRLKKAADMLSHTNRKIAEIAESVGIPNVSYFVQQFKAVYHDTPKKFRESQGR</sequence>
<evidence type="ECO:0000256" key="2">
    <source>
        <dbReference type="ARBA" id="ARBA00022603"/>
    </source>
</evidence>
<dbReference type="EMBL" id="SDGV01000015">
    <property type="protein sequence ID" value="THB61140.1"/>
    <property type="molecule type" value="Genomic_DNA"/>
</dbReference>
<feature type="domain" description="HTH araC/xylS-type" evidence="7">
    <location>
        <begin position="81"/>
        <end position="179"/>
    </location>
</feature>
<organism evidence="8 9">
    <name type="scientific">Vagococcus silagei</name>
    <dbReference type="NCBI Taxonomy" id="2508885"/>
    <lineage>
        <taxon>Bacteria</taxon>
        <taxon>Bacillati</taxon>
        <taxon>Bacillota</taxon>
        <taxon>Bacilli</taxon>
        <taxon>Lactobacillales</taxon>
        <taxon>Enterococcaceae</taxon>
        <taxon>Vagococcus</taxon>
    </lineage>
</organism>
<keyword evidence="6" id="KW-0804">Transcription</keyword>
<keyword evidence="4" id="KW-0238">DNA-binding</keyword>
<gene>
    <name evidence="8" type="ORF">ESZ54_06370</name>
</gene>
<dbReference type="Gene3D" id="3.40.10.10">
    <property type="entry name" value="DNA Methylphosphotriester Repair Domain"/>
    <property type="match status" value="1"/>
</dbReference>
<evidence type="ECO:0000313" key="8">
    <source>
        <dbReference type="EMBL" id="THB61140.1"/>
    </source>
</evidence>
<dbReference type="PANTHER" id="PTHR43280">
    <property type="entry name" value="ARAC-FAMILY TRANSCRIPTIONAL REGULATOR"/>
    <property type="match status" value="1"/>
</dbReference>
<dbReference type="RefSeq" id="WP_136136835.1">
    <property type="nucleotide sequence ID" value="NZ_SDGV01000015.1"/>
</dbReference>
<comment type="cofactor">
    <cofactor evidence="1">
        <name>Zn(2+)</name>
        <dbReference type="ChEBI" id="CHEBI:29105"/>
    </cofactor>
</comment>
<dbReference type="InterPro" id="IPR009057">
    <property type="entry name" value="Homeodomain-like_sf"/>
</dbReference>
<dbReference type="GO" id="GO:0032259">
    <property type="term" value="P:methylation"/>
    <property type="evidence" value="ECO:0007669"/>
    <property type="project" value="UniProtKB-KW"/>
</dbReference>
<comment type="caution">
    <text evidence="8">The sequence shown here is derived from an EMBL/GenBank/DDBJ whole genome shotgun (WGS) entry which is preliminary data.</text>
</comment>
<keyword evidence="3" id="KW-0805">Transcription regulation</keyword>
<dbReference type="PROSITE" id="PS01124">
    <property type="entry name" value="HTH_ARAC_FAMILY_2"/>
    <property type="match status" value="1"/>
</dbReference>
<name>A0A4S3B5J3_9ENTE</name>
<dbReference type="InterPro" id="IPR016220">
    <property type="entry name" value="Me-P-triester_DNA_alkyl-Trfase"/>
</dbReference>
<dbReference type="OrthoDB" id="9802228at2"/>
<evidence type="ECO:0000256" key="4">
    <source>
        <dbReference type="ARBA" id="ARBA00023125"/>
    </source>
</evidence>
<dbReference type="SMART" id="SM00342">
    <property type="entry name" value="HTH_ARAC"/>
    <property type="match status" value="1"/>
</dbReference>
<dbReference type="Gene3D" id="1.10.10.60">
    <property type="entry name" value="Homeodomain-like"/>
    <property type="match status" value="2"/>
</dbReference>
<dbReference type="InterPro" id="IPR018060">
    <property type="entry name" value="HTH_AraC"/>
</dbReference>
<dbReference type="Pfam" id="PF12833">
    <property type="entry name" value="HTH_18"/>
    <property type="match status" value="1"/>
</dbReference>
<evidence type="ECO:0000256" key="6">
    <source>
        <dbReference type="ARBA" id="ARBA00023163"/>
    </source>
</evidence>
<protein>
    <submittedName>
        <fullName evidence="8">Methylphosphotriester-DNA--protein-cysteine methyltransferase family protein</fullName>
    </submittedName>
</protein>
<dbReference type="PIRSF" id="PIRSF000408">
    <property type="entry name" value="Alkyltransferas_AdaA"/>
    <property type="match status" value="1"/>
</dbReference>
<evidence type="ECO:0000256" key="1">
    <source>
        <dbReference type="ARBA" id="ARBA00001947"/>
    </source>
</evidence>
<reference evidence="8 9" key="1">
    <citation type="submission" date="2019-01" db="EMBL/GenBank/DDBJ databases">
        <title>Vagococcus silagei sp. nov. isolated from brewer's grain.</title>
        <authorList>
            <person name="Guu J.-R."/>
        </authorList>
    </citation>
    <scope>NUCLEOTIDE SEQUENCE [LARGE SCALE GENOMIC DNA]</scope>
    <source>
        <strain evidence="8 9">2B-2</strain>
    </source>
</reference>
<keyword evidence="9" id="KW-1185">Reference proteome</keyword>
<proteinExistence type="predicted"/>
<dbReference type="GO" id="GO:0008270">
    <property type="term" value="F:zinc ion binding"/>
    <property type="evidence" value="ECO:0007669"/>
    <property type="project" value="InterPro"/>
</dbReference>
<dbReference type="Pfam" id="PF02805">
    <property type="entry name" value="Ada_Zn_binding"/>
    <property type="match status" value="1"/>
</dbReference>
<dbReference type="Proteomes" id="UP000310506">
    <property type="component" value="Unassembled WGS sequence"/>
</dbReference>
<keyword evidence="5" id="KW-0010">Activator</keyword>
<dbReference type="GO" id="GO:0003700">
    <property type="term" value="F:DNA-binding transcription factor activity"/>
    <property type="evidence" value="ECO:0007669"/>
    <property type="project" value="InterPro"/>
</dbReference>
<dbReference type="InterPro" id="IPR035451">
    <property type="entry name" value="Ada-like_dom_sf"/>
</dbReference>
<evidence type="ECO:0000256" key="5">
    <source>
        <dbReference type="ARBA" id="ARBA00023159"/>
    </source>
</evidence>
<dbReference type="InterPro" id="IPR004026">
    <property type="entry name" value="Ada_DNA_repair_Zn-bd"/>
</dbReference>
<evidence type="ECO:0000256" key="3">
    <source>
        <dbReference type="ARBA" id="ARBA00023015"/>
    </source>
</evidence>
<keyword evidence="8" id="KW-0808">Transferase</keyword>
<evidence type="ECO:0000313" key="9">
    <source>
        <dbReference type="Proteomes" id="UP000310506"/>
    </source>
</evidence>
<dbReference type="PANTHER" id="PTHR43280:SF28">
    <property type="entry name" value="HTH-TYPE TRANSCRIPTIONAL ACTIVATOR RHAS"/>
    <property type="match status" value="1"/>
</dbReference>
<dbReference type="SUPFAM" id="SSF46689">
    <property type="entry name" value="Homeodomain-like"/>
    <property type="match status" value="2"/>
</dbReference>
<accession>A0A4S3B5J3</accession>
<dbReference type="GO" id="GO:0043565">
    <property type="term" value="F:sequence-specific DNA binding"/>
    <property type="evidence" value="ECO:0007669"/>
    <property type="project" value="InterPro"/>
</dbReference>
<dbReference type="AlphaFoldDB" id="A0A4S3B5J3"/>
<dbReference type="GO" id="GO:0006281">
    <property type="term" value="P:DNA repair"/>
    <property type="evidence" value="ECO:0007669"/>
    <property type="project" value="InterPro"/>
</dbReference>
<dbReference type="SUPFAM" id="SSF57884">
    <property type="entry name" value="Ada DNA repair protein, N-terminal domain (N-Ada 10)"/>
    <property type="match status" value="1"/>
</dbReference>
<evidence type="ECO:0000259" key="7">
    <source>
        <dbReference type="PROSITE" id="PS01124"/>
    </source>
</evidence>
<dbReference type="GO" id="GO:0008168">
    <property type="term" value="F:methyltransferase activity"/>
    <property type="evidence" value="ECO:0007669"/>
    <property type="project" value="UniProtKB-KW"/>
</dbReference>
<keyword evidence="2 8" id="KW-0489">Methyltransferase</keyword>